<reference evidence="6" key="1">
    <citation type="submission" date="2025-08" db="UniProtKB">
        <authorList>
            <consortium name="RefSeq"/>
        </authorList>
    </citation>
    <scope>IDENTIFICATION</scope>
    <source>
        <tissue evidence="6">Sperm</tissue>
    </source>
</reference>
<dbReference type="PANTHER" id="PTHR13471:SF0">
    <property type="entry name" value="NUCLEAR EXOSOME REGULATOR NRDE2"/>
    <property type="match status" value="1"/>
</dbReference>
<dbReference type="Pfam" id="PF08424">
    <property type="entry name" value="NRDE-2"/>
    <property type="match status" value="1"/>
</dbReference>
<dbReference type="GO" id="GO:1902369">
    <property type="term" value="P:negative regulation of RNA catabolic process"/>
    <property type="evidence" value="ECO:0007669"/>
    <property type="project" value="TreeGrafter"/>
</dbReference>
<evidence type="ECO:0000256" key="3">
    <source>
        <dbReference type="ARBA" id="ARBA00023242"/>
    </source>
</evidence>
<comment type="subcellular location">
    <subcellularLocation>
        <location evidence="1">Nucleus</location>
    </subcellularLocation>
</comment>
<dbReference type="GO" id="GO:0031048">
    <property type="term" value="P:regulatory ncRNA-mediated heterochromatin formation"/>
    <property type="evidence" value="ECO:0007669"/>
    <property type="project" value="TreeGrafter"/>
</dbReference>
<feature type="region of interest" description="Disordered" evidence="4">
    <location>
        <begin position="1"/>
        <end position="54"/>
    </location>
</feature>
<dbReference type="KEGG" id="pmrn:116947845"/>
<evidence type="ECO:0000256" key="1">
    <source>
        <dbReference type="ARBA" id="ARBA00004123"/>
    </source>
</evidence>
<dbReference type="Proteomes" id="UP001318040">
    <property type="component" value="Chromosome 31"/>
</dbReference>
<feature type="region of interest" description="Disordered" evidence="4">
    <location>
        <begin position="246"/>
        <end position="266"/>
    </location>
</feature>
<keyword evidence="5" id="KW-1185">Reference proteome</keyword>
<dbReference type="GO" id="GO:0071013">
    <property type="term" value="C:catalytic step 2 spliceosome"/>
    <property type="evidence" value="ECO:0007669"/>
    <property type="project" value="TreeGrafter"/>
</dbReference>
<feature type="compositionally biased region" description="Basic and acidic residues" evidence="4">
    <location>
        <begin position="149"/>
        <end position="161"/>
    </location>
</feature>
<name>A0AAJ7X3H4_PETMA</name>
<evidence type="ECO:0000313" key="5">
    <source>
        <dbReference type="Proteomes" id="UP001318040"/>
    </source>
</evidence>
<proteinExistence type="inferred from homology"/>
<protein>
    <submittedName>
        <fullName evidence="6">Nuclear exosome regulator NRDE2 isoform X1</fullName>
    </submittedName>
</protein>
<dbReference type="CTD" id="55051"/>
<dbReference type="PANTHER" id="PTHR13471">
    <property type="entry name" value="TETRATRICOPEPTIDE-LIKE HELICAL"/>
    <property type="match status" value="1"/>
</dbReference>
<evidence type="ECO:0000313" key="6">
    <source>
        <dbReference type="RefSeq" id="XP_032819936.1"/>
    </source>
</evidence>
<gene>
    <name evidence="6" type="primary">NRDE2</name>
</gene>
<dbReference type="InterPro" id="IPR013633">
    <property type="entry name" value="NRDE-2"/>
</dbReference>
<feature type="region of interest" description="Disordered" evidence="4">
    <location>
        <begin position="617"/>
        <end position="644"/>
    </location>
</feature>
<dbReference type="RefSeq" id="XP_032819936.1">
    <property type="nucleotide sequence ID" value="XM_032964045.1"/>
</dbReference>
<feature type="compositionally biased region" description="Basic and acidic residues" evidence="4">
    <location>
        <begin position="118"/>
        <end position="129"/>
    </location>
</feature>
<feature type="compositionally biased region" description="Acidic residues" evidence="4">
    <location>
        <begin position="623"/>
        <end position="642"/>
    </location>
</feature>
<accession>A0AAJ7X3H4</accession>
<feature type="compositionally biased region" description="Basic residues" evidence="4">
    <location>
        <begin position="130"/>
        <end position="148"/>
    </location>
</feature>
<keyword evidence="3" id="KW-0539">Nucleus</keyword>
<feature type="region of interest" description="Disordered" evidence="4">
    <location>
        <begin position="283"/>
        <end position="314"/>
    </location>
</feature>
<feature type="compositionally biased region" description="Pro residues" evidence="4">
    <location>
        <begin position="10"/>
        <end position="27"/>
    </location>
</feature>
<organism evidence="5 6">
    <name type="scientific">Petromyzon marinus</name>
    <name type="common">Sea lamprey</name>
    <dbReference type="NCBI Taxonomy" id="7757"/>
    <lineage>
        <taxon>Eukaryota</taxon>
        <taxon>Metazoa</taxon>
        <taxon>Chordata</taxon>
        <taxon>Craniata</taxon>
        <taxon>Vertebrata</taxon>
        <taxon>Cyclostomata</taxon>
        <taxon>Hyperoartia</taxon>
        <taxon>Petromyzontiformes</taxon>
        <taxon>Petromyzontidae</taxon>
        <taxon>Petromyzon</taxon>
    </lineage>
</organism>
<sequence>MDTSSRSSSPLPPRSSPSPPPLPPLPTTVPALFPAFSGAQDADTDASRGLGWLSNQSFRTVDALALNSRSICPRRCSDSSYSSSSEDSQDNDHQRSPFRRSPVRRGPHRSSADDDGDEERRKAAGEKRRKEQKKKSSSKKKKKRHHRRRDDSHSSSDNDKKKMGRGIASRDKVQSVKSEAVAPVQQRSMWLEDLTDPAASPFYQDSKPDIANLQYMSLYRAHVARYRRKGKSCLGLLTGRQAVEWQTPGSGKKHHRKRQGGGVCDGRYFSPNSVAATAAAMEEEEARTVAPRDPAPPPTPGEFLPLKSAPAGDATERAARELVNPLGVYDDSTTLWLQGKATEGDGTREQDSSGITALSARERRLRDRVEQLNRAVREDPGDVASWLALARLQDELARDASSLLLMIDGGGGSTGGGGTEKSRKVAERAVLEKKLSVLERGVESNPSSMALRLARLELGRDLWESGRLAGEWKKLSFLHPNDPELWRQYLLFAQSQYATFGVSRVNATYGKSLATLSGVVDGTLVSHPLLPNTESAMLDIFLQQCHFLRQAGHTEKAISLFQAMMDFNFYRPDTLAEVTTRGLVEFFETFWDSGEPRFGEPGARGWSAWMRQKERGGWVTLDPPDEGDEVGDDDGETPEEELAASSVPRWRAWLSVERSRERRQWLPWRPDKGKGQTETDCEDPDRQVLYDDVGPSLFTLRTAGLRRQLVDHFLTFLGVPPAPGPAGGGGCHRPPPPSALDDPGLLFAEERAPSLVRDVAAARPGATALGPSPDVEEEQENEWGGATAAVAGTRRWRWSGGAAGEEFVRSVLEQALQLFSGAERAALGLRWLRHQRAKVEAVLGSGDRRRAKALGKRSRRLAKTLLKEPANRNRLELWEEFALLEWRLGERAAARKVLDTAIAVATASAGAAAKTASPPPLSDGPLCSLCLRYAQLELEVKEGGAGAAGEGGQRATHVLVALAASDGAGYSPFDGHPAPPSSVLRARKSFERELDALLATEWSADADSGSSGRARLATVACCAATLQYVTAGVWAADAVFARASAALLARGRDPGTINPEGQAVVAAAAATGRGREAPACGGVPAGGVELESLLLERARLLRFHATLVPFPRRPLREALSSAVALVPDSAELLRMYTQNETASGGLHMGELRRALGRLMRTEGSPLPWLFAVYAELRRKRAVDSISGSGRDAVSVAIPESGLSNRLRSLLERALSVPSVARCPLAWRLYLHFLRVQGTTSRSEGILYRAVQACPWAKVLYMDAVRSFPERVQELTDMMTEKELRLRAPPEEVDILMED</sequence>
<feature type="region of interest" description="Disordered" evidence="4">
    <location>
        <begin position="66"/>
        <end position="182"/>
    </location>
</feature>
<dbReference type="CDD" id="cd22200">
    <property type="entry name" value="NRDE2_MID"/>
    <property type="match status" value="1"/>
</dbReference>
<evidence type="ECO:0000256" key="2">
    <source>
        <dbReference type="ARBA" id="ARBA00009265"/>
    </source>
</evidence>
<comment type="similarity">
    <text evidence="2">Belongs to the NRDE2 family.</text>
</comment>
<feature type="compositionally biased region" description="Basic residues" evidence="4">
    <location>
        <begin position="96"/>
        <end position="108"/>
    </location>
</feature>
<evidence type="ECO:0000256" key="4">
    <source>
        <dbReference type="SAM" id="MobiDB-lite"/>
    </source>
</evidence>